<evidence type="ECO:0000313" key="2">
    <source>
        <dbReference type="EMBL" id="TNJ26314.1"/>
    </source>
</evidence>
<dbReference type="PANTHER" id="PTHR12695">
    <property type="entry name" value="GENERAL TRANSCRIPTION FACTOR IIH SUBUNIT 2"/>
    <property type="match status" value="1"/>
</dbReference>
<dbReference type="PANTHER" id="PTHR12695:SF2">
    <property type="entry name" value="GENERAL TRANSCRIPTION FACTOR IIH SUBUNIT 2-RELATED"/>
    <property type="match status" value="1"/>
</dbReference>
<dbReference type="InterPro" id="IPR002035">
    <property type="entry name" value="VWF_A"/>
</dbReference>
<dbReference type="GO" id="GO:0006289">
    <property type="term" value="P:nucleotide-excision repair"/>
    <property type="evidence" value="ECO:0007669"/>
    <property type="project" value="TreeGrafter"/>
</dbReference>
<accession>A0A4Z1SKY4</accession>
<dbReference type="GO" id="GO:0006357">
    <property type="term" value="P:regulation of transcription by RNA polymerase II"/>
    <property type="evidence" value="ECO:0007669"/>
    <property type="project" value="TreeGrafter"/>
</dbReference>
<protein>
    <submittedName>
        <fullName evidence="2">TFIIH P44</fullName>
    </submittedName>
</protein>
<comment type="caution">
    <text evidence="2">The sequence shown here is derived from an EMBL/GenBank/DDBJ whole genome shotgun (WGS) entry which is preliminary data.</text>
</comment>
<gene>
    <name evidence="2" type="ORF">GMRT_13349</name>
</gene>
<dbReference type="OrthoDB" id="284275at2759"/>
<dbReference type="PROSITE" id="PS50234">
    <property type="entry name" value="VWFA"/>
    <property type="match status" value="1"/>
</dbReference>
<dbReference type="VEuPathDB" id="GiardiaDB:GMRT_13349"/>
<dbReference type="Proteomes" id="UP000315496">
    <property type="component" value="Chromosome 5"/>
</dbReference>
<organism evidence="2 3">
    <name type="scientific">Giardia muris</name>
    <dbReference type="NCBI Taxonomy" id="5742"/>
    <lineage>
        <taxon>Eukaryota</taxon>
        <taxon>Metamonada</taxon>
        <taxon>Diplomonadida</taxon>
        <taxon>Hexamitidae</taxon>
        <taxon>Giardiinae</taxon>
        <taxon>Giardia</taxon>
    </lineage>
</organism>
<proteinExistence type="predicted"/>
<reference evidence="2 3" key="1">
    <citation type="submission" date="2019-05" db="EMBL/GenBank/DDBJ databases">
        <title>The compact genome of Giardia muris reveals important steps in the evolution of intestinal protozoan parasites.</title>
        <authorList>
            <person name="Xu F."/>
            <person name="Jimenez-Gonzalez A."/>
            <person name="Einarsson E."/>
            <person name="Astvaldsson A."/>
            <person name="Peirasmaki D."/>
            <person name="Eckmann L."/>
            <person name="Andersson J.O."/>
            <person name="Svard S.G."/>
            <person name="Jerlstrom-Hultqvist J."/>
        </authorList>
    </citation>
    <scope>NUCLEOTIDE SEQUENCE [LARGE SCALE GENOMIC DNA]</scope>
    <source>
        <strain evidence="2 3">Roberts-Thomson</strain>
    </source>
</reference>
<evidence type="ECO:0000259" key="1">
    <source>
        <dbReference type="PROSITE" id="PS50234"/>
    </source>
</evidence>
<feature type="domain" description="VWFA" evidence="1">
    <location>
        <begin position="52"/>
        <end position="226"/>
    </location>
</feature>
<dbReference type="SUPFAM" id="SSF53300">
    <property type="entry name" value="vWA-like"/>
    <property type="match status" value="1"/>
</dbReference>
<dbReference type="Pfam" id="PF04056">
    <property type="entry name" value="Ssl1"/>
    <property type="match status" value="1"/>
</dbReference>
<evidence type="ECO:0000313" key="3">
    <source>
        <dbReference type="Proteomes" id="UP000315496"/>
    </source>
</evidence>
<dbReference type="AlphaFoldDB" id="A0A4Z1SKY4"/>
<dbReference type="InterPro" id="IPR036465">
    <property type="entry name" value="vWFA_dom_sf"/>
</dbReference>
<keyword evidence="3" id="KW-1185">Reference proteome</keyword>
<sequence length="389" mass="43025">MSRLAKLWQERAAKQQAIPSAMKKDESTTRRSVPCMIRLKPGQRSRTGVAYHLVLIVDSSSALPLNYIAELVNNLFRYIKHLLASNPLLQIALIILQNRLAFLEVQFTSNLDAFEEVLQDGLRPSGHCALATGLDIALRLLEGAESCSREIVYVNFSRISVDCLDGDSLVEAFKRLGIVLNIVSVDGSFWALSNLARQTSGKHILIQRPPPGLIEQRSRFTLFETLRRLGRSRVTHRDGSPGFIHVGFPSHSKLQAICFCHGRPCAKYYSCPLCSAILCGIGRCCVCGLQLMLHPNLHQGASLIRKAPAYDASREKYERCGICQFPGTRATAQCATCKAKFCASCSHMLQDSRIVCPLCIIKPHQTTTSVTGNNEAMAKSNVKKELPTK</sequence>
<dbReference type="GO" id="GO:0005675">
    <property type="term" value="C:transcription factor TFIIH holo complex"/>
    <property type="evidence" value="ECO:0007669"/>
    <property type="project" value="TreeGrafter"/>
</dbReference>
<dbReference type="InterPro" id="IPR007198">
    <property type="entry name" value="Ssl1-like"/>
</dbReference>
<dbReference type="Gene3D" id="3.40.50.410">
    <property type="entry name" value="von Willebrand factor, type A domain"/>
    <property type="match status" value="1"/>
</dbReference>
<name>A0A4Z1SKY4_GIAMU</name>
<dbReference type="EMBL" id="VDLU01000005">
    <property type="protein sequence ID" value="TNJ26314.1"/>
    <property type="molecule type" value="Genomic_DNA"/>
</dbReference>